<gene>
    <name evidence="2" type="ORF">EYC98_01350</name>
</gene>
<protein>
    <submittedName>
        <fullName evidence="2">DUF1631 family protein</fullName>
    </submittedName>
</protein>
<evidence type="ECO:0000313" key="2">
    <source>
        <dbReference type="EMBL" id="MCX2979501.1"/>
    </source>
</evidence>
<sequence length="654" mass="72267">MTPIPTSPGRIMQHLLQKYPRSTEPDTETDTATVTEQELLDVLLTLGTSVEPNAPLRAIASAALPDSNALAADQSAILDWLDATFASLSATPLLDPALESRIQSMRSALAALAISERDFLLIGKHPVHKMLDTIYERGIGWHSGLERAGRVVTEKLDDIEAALHSQLTKQPRDLAQLNTELNEFFEREANAFSRMRERIIATEQGRLKATSARTSVADALNELMLGAQFPAAVRDFLHGPWFDSMQLTLIKHGGDSDLWHRMLKITETLVWTVQPSEAISDARRQRLYKIIPQLPRELKELLVSLDNSVGEKERVIAQIEEVHFQILRKQPLERLEPEPILNGPTKIRTRVAEQLVEQVLPLEEGQWFTINSEQGDQSRICLALKLNEYQQMLFVNRAGAKVMQKTFEEFSYLMSSGVAETLPKRAGFSTTLHACAGLEQAIENEDVAYRKPRKAVIFRPHTKAPSAAMPAPEPVPAPEPAPEPVPEEIAEPSIAAATEPEQTEAIGLTATNLTEQTPGLSEPADPGDTESTTLTEPLEKTPDEPAGIEIEVLEEPPAAQEKAEAVASKDLPIGSWIKFHDTDGKPAKLAVRVESLDKFIFVDGRGVKKREFKAVQLQLLLDSGRAEILSTTPNFADTVSTIVKDFRSTDSEES</sequence>
<reference evidence="2" key="1">
    <citation type="submission" date="2019-02" db="EMBL/GenBank/DDBJ databases">
        <authorList>
            <person name="Li S.-H."/>
        </authorList>
    </citation>
    <scope>NUCLEOTIDE SEQUENCE</scope>
    <source>
        <strain evidence="2">IMCC14734</strain>
    </source>
</reference>
<dbReference type="InterPro" id="IPR012434">
    <property type="entry name" value="DUF1631"/>
</dbReference>
<dbReference type="Proteomes" id="UP001143362">
    <property type="component" value="Unassembled WGS sequence"/>
</dbReference>
<comment type="caution">
    <text evidence="2">The sequence shown here is derived from an EMBL/GenBank/DDBJ whole genome shotgun (WGS) entry which is preliminary data.</text>
</comment>
<feature type="region of interest" description="Disordered" evidence="1">
    <location>
        <begin position="459"/>
        <end position="486"/>
    </location>
</feature>
<name>A0ABT3TCG4_9GAMM</name>
<dbReference type="Pfam" id="PF07793">
    <property type="entry name" value="DUF1631"/>
    <property type="match status" value="2"/>
</dbReference>
<feature type="compositionally biased region" description="Polar residues" evidence="1">
    <location>
        <begin position="510"/>
        <end position="519"/>
    </location>
</feature>
<keyword evidence="3" id="KW-1185">Reference proteome</keyword>
<dbReference type="RefSeq" id="WP_279243502.1">
    <property type="nucleotide sequence ID" value="NZ_SHNN01000001.1"/>
</dbReference>
<organism evidence="2 3">
    <name type="scientific">Candidatus Litorirhabdus singularis</name>
    <dbReference type="NCBI Taxonomy" id="2518993"/>
    <lineage>
        <taxon>Bacteria</taxon>
        <taxon>Pseudomonadati</taxon>
        <taxon>Pseudomonadota</taxon>
        <taxon>Gammaproteobacteria</taxon>
        <taxon>Cellvibrionales</taxon>
        <taxon>Halieaceae</taxon>
        <taxon>Candidatus Litorirhabdus</taxon>
    </lineage>
</organism>
<evidence type="ECO:0000256" key="1">
    <source>
        <dbReference type="SAM" id="MobiDB-lite"/>
    </source>
</evidence>
<accession>A0ABT3TCG4</accession>
<feature type="region of interest" description="Disordered" evidence="1">
    <location>
        <begin position="510"/>
        <end position="544"/>
    </location>
</feature>
<dbReference type="EMBL" id="SHNN01000001">
    <property type="protein sequence ID" value="MCX2979501.1"/>
    <property type="molecule type" value="Genomic_DNA"/>
</dbReference>
<evidence type="ECO:0000313" key="3">
    <source>
        <dbReference type="Proteomes" id="UP001143362"/>
    </source>
</evidence>
<feature type="compositionally biased region" description="Pro residues" evidence="1">
    <location>
        <begin position="471"/>
        <end position="484"/>
    </location>
</feature>
<proteinExistence type="predicted"/>